<name>A0A0G3EU36_9BURK</name>
<dbReference type="KEGG" id="ptx:ABW99_12970"/>
<evidence type="ECO:0000259" key="2">
    <source>
        <dbReference type="Pfam" id="PF13472"/>
    </source>
</evidence>
<feature type="chain" id="PRO_5006798142" description="SGNH hydrolase-type esterase domain-containing protein" evidence="1">
    <location>
        <begin position="31"/>
        <end position="435"/>
    </location>
</feature>
<sequence length="435" mass="46270">MKFSRFALSRTVARAAFAIALAPLGMPAWAGGHWVGTWAAAPQAVAQNRAAPSYDRAPTVTGRTVRQIVYSRLAGQRVRVTFSNTFGTQPLAIDEATVALSGGGAVLRPNTERLLSFGGQRAAVIAPGAELTSDPVSLDVPAGAALAVSLYSTQPGAPTTWHKVASQVNYISKPGNYAEIFDGQAYREHTTAYLWLAGVAVDTRSSAFAVAAIGDSITDGLHSTLNENRRWPDALARRLRGTEARHVAILNLGISGNRLLNDSACYGQRLEARFERDALAQPGVRAVILQVGINDINFGATPPRRGLDCDAPHVVVQARDLIAGYRRVIAQAHARGVRILGGTLLPASLPPERERVRQAVNHWIRTSGAFDGVIDFDAALRDPTMPDRLLPRFDCGDHVHPSDAGYAAMAAAVPLGLLVAPAQVAQRGAPNSPLD</sequence>
<evidence type="ECO:0000313" key="4">
    <source>
        <dbReference type="Proteomes" id="UP000036700"/>
    </source>
</evidence>
<dbReference type="Proteomes" id="UP000036700">
    <property type="component" value="Chromosome"/>
</dbReference>
<evidence type="ECO:0000313" key="3">
    <source>
        <dbReference type="EMBL" id="AKJ70563.2"/>
    </source>
</evidence>
<dbReference type="EMBL" id="CP011568">
    <property type="protein sequence ID" value="AKJ70563.2"/>
    <property type="molecule type" value="Genomic_DNA"/>
</dbReference>
<proteinExistence type="predicted"/>
<dbReference type="STRING" id="445709.ABW99_12970"/>
<dbReference type="Pfam" id="PF13472">
    <property type="entry name" value="Lipase_GDSL_2"/>
    <property type="match status" value="1"/>
</dbReference>
<dbReference type="Gene3D" id="3.40.50.1110">
    <property type="entry name" value="SGNH hydrolase"/>
    <property type="match status" value="1"/>
</dbReference>
<reference evidence="4" key="1">
    <citation type="submission" date="2015-06" db="EMBL/GenBank/DDBJ databases">
        <authorList>
            <person name="Lim Y.L."/>
            <person name="Ee R."/>
            <person name="Yong D."/>
            <person name="How K.Y."/>
            <person name="Yin W.F."/>
            <person name="Chan K.G."/>
        </authorList>
    </citation>
    <scope>NUCLEOTIDE SEQUENCE [LARGE SCALE GENOMIC DNA]</scope>
    <source>
        <strain evidence="4">DSM 25325</strain>
    </source>
</reference>
<protein>
    <recommendedName>
        <fullName evidence="2">SGNH hydrolase-type esterase domain-containing protein</fullName>
    </recommendedName>
</protein>
<dbReference type="GO" id="GO:0016788">
    <property type="term" value="F:hydrolase activity, acting on ester bonds"/>
    <property type="evidence" value="ECO:0007669"/>
    <property type="project" value="UniProtKB-ARBA"/>
</dbReference>
<feature type="domain" description="SGNH hydrolase-type esterase" evidence="2">
    <location>
        <begin position="212"/>
        <end position="408"/>
    </location>
</feature>
<keyword evidence="1" id="KW-0732">Signal</keyword>
<dbReference type="CDD" id="cd01830">
    <property type="entry name" value="XynE_like"/>
    <property type="match status" value="1"/>
</dbReference>
<dbReference type="RefSeq" id="WP_052892706.1">
    <property type="nucleotide sequence ID" value="NZ_CP011568.3"/>
</dbReference>
<dbReference type="PANTHER" id="PTHR43784:SF2">
    <property type="entry name" value="GDSL-LIKE LIPASE_ACYLHYDROLASE, PUTATIVE (AFU_ORTHOLOGUE AFUA_2G00820)-RELATED"/>
    <property type="match status" value="1"/>
</dbReference>
<gene>
    <name evidence="3" type="ORF">ABW99_12970</name>
</gene>
<dbReference type="InterPro" id="IPR036514">
    <property type="entry name" value="SGNH_hydro_sf"/>
</dbReference>
<dbReference type="SUPFAM" id="SSF52266">
    <property type="entry name" value="SGNH hydrolase"/>
    <property type="match status" value="1"/>
</dbReference>
<evidence type="ECO:0000256" key="1">
    <source>
        <dbReference type="SAM" id="SignalP"/>
    </source>
</evidence>
<dbReference type="PANTHER" id="PTHR43784">
    <property type="entry name" value="GDSL-LIKE LIPASE/ACYLHYDROLASE, PUTATIVE (AFU_ORTHOLOGUE AFUA_2G00820)-RELATED"/>
    <property type="match status" value="1"/>
</dbReference>
<dbReference type="InterPro" id="IPR013830">
    <property type="entry name" value="SGNH_hydro"/>
</dbReference>
<accession>A0A0G3EU36</accession>
<dbReference type="AlphaFoldDB" id="A0A0G3EU36"/>
<dbReference type="InterPro" id="IPR053140">
    <property type="entry name" value="GDSL_Rv0518-like"/>
</dbReference>
<organism evidence="3 4">
    <name type="scientific">Pandoraea thiooxydans</name>
    <dbReference type="NCBI Taxonomy" id="445709"/>
    <lineage>
        <taxon>Bacteria</taxon>
        <taxon>Pseudomonadati</taxon>
        <taxon>Pseudomonadota</taxon>
        <taxon>Betaproteobacteria</taxon>
        <taxon>Burkholderiales</taxon>
        <taxon>Burkholderiaceae</taxon>
        <taxon>Pandoraea</taxon>
    </lineage>
</organism>
<dbReference type="OrthoDB" id="1828825at2"/>
<feature type="signal peptide" evidence="1">
    <location>
        <begin position="1"/>
        <end position="30"/>
    </location>
</feature>
<keyword evidence="4" id="KW-1185">Reference proteome</keyword>